<dbReference type="PANTHER" id="PTHR30061:SF50">
    <property type="entry name" value="MALTOSE_MALTODEXTRIN-BINDING PERIPLASMIC PROTEIN"/>
    <property type="match status" value="1"/>
</dbReference>
<reference evidence="4" key="1">
    <citation type="submission" date="2019-11" db="EMBL/GenBank/DDBJ databases">
        <title>Characterization of Clostridium perfringens isolates from swine manure treated agricultural soils.</title>
        <authorList>
            <person name="Wushke S.T."/>
        </authorList>
    </citation>
    <scope>NUCLEOTIDE SEQUENCE</scope>
    <source>
        <strain evidence="4">X15</strain>
    </source>
</reference>
<proteinExistence type="inferred from homology"/>
<sequence>VIPMPTLNGKVPQTFLGVQTAFVNENSKNKDIAWKLMEEFVNKGQDIVYKTGSRIPVAKGYTVDDEYTKAFMEQAKVAMPMPNIVEVQAMWEPAGNNLKLLTSGQIDAKTAGKNIVDQVKEGIKQ</sequence>
<organism evidence="4 5">
    <name type="scientific">Clostridium perfringens</name>
    <dbReference type="NCBI Taxonomy" id="1502"/>
    <lineage>
        <taxon>Bacteria</taxon>
        <taxon>Bacillati</taxon>
        <taxon>Bacillota</taxon>
        <taxon>Clostridia</taxon>
        <taxon>Eubacteriales</taxon>
        <taxon>Clostridiaceae</taxon>
        <taxon>Clostridium</taxon>
    </lineage>
</organism>
<dbReference type="GO" id="GO:0055052">
    <property type="term" value="C:ATP-binding cassette (ABC) transporter complex, substrate-binding subunit-containing"/>
    <property type="evidence" value="ECO:0007669"/>
    <property type="project" value="TreeGrafter"/>
</dbReference>
<evidence type="ECO:0000256" key="2">
    <source>
        <dbReference type="ARBA" id="ARBA00022448"/>
    </source>
</evidence>
<protein>
    <submittedName>
        <fullName evidence="4">Maltose ABC transporter substrate-binding protein</fullName>
    </submittedName>
</protein>
<dbReference type="Proteomes" id="UP001289066">
    <property type="component" value="Unassembled WGS sequence"/>
</dbReference>
<feature type="non-terminal residue" evidence="4">
    <location>
        <position position="1"/>
    </location>
</feature>
<dbReference type="AlphaFoldDB" id="A0AAW9IVR8"/>
<comment type="caution">
    <text evidence="4">The sequence shown here is derived from an EMBL/GenBank/DDBJ whole genome shotgun (WGS) entry which is preliminary data.</text>
</comment>
<dbReference type="GO" id="GO:1901982">
    <property type="term" value="F:maltose binding"/>
    <property type="evidence" value="ECO:0007669"/>
    <property type="project" value="TreeGrafter"/>
</dbReference>
<evidence type="ECO:0000313" key="5">
    <source>
        <dbReference type="Proteomes" id="UP001289066"/>
    </source>
</evidence>
<dbReference type="PANTHER" id="PTHR30061">
    <property type="entry name" value="MALTOSE-BINDING PERIPLASMIC PROTEIN"/>
    <property type="match status" value="1"/>
</dbReference>
<dbReference type="SUPFAM" id="SSF53850">
    <property type="entry name" value="Periplasmic binding protein-like II"/>
    <property type="match status" value="1"/>
</dbReference>
<evidence type="ECO:0000313" key="4">
    <source>
        <dbReference type="EMBL" id="MDZ5034289.1"/>
    </source>
</evidence>
<dbReference type="EMBL" id="WNVG01000401">
    <property type="protein sequence ID" value="MDZ5034289.1"/>
    <property type="molecule type" value="Genomic_DNA"/>
</dbReference>
<name>A0AAW9IVR8_CLOPF</name>
<keyword evidence="2" id="KW-0813">Transport</keyword>
<evidence type="ECO:0000256" key="3">
    <source>
        <dbReference type="ARBA" id="ARBA00022729"/>
    </source>
</evidence>
<dbReference type="Gene3D" id="3.40.190.10">
    <property type="entry name" value="Periplasmic binding protein-like II"/>
    <property type="match status" value="2"/>
</dbReference>
<gene>
    <name evidence="4" type="ORF">GNF81_16410</name>
</gene>
<dbReference type="GO" id="GO:0042956">
    <property type="term" value="P:maltodextrin transmembrane transport"/>
    <property type="evidence" value="ECO:0007669"/>
    <property type="project" value="TreeGrafter"/>
</dbReference>
<dbReference type="GO" id="GO:0015768">
    <property type="term" value="P:maltose transport"/>
    <property type="evidence" value="ECO:0007669"/>
    <property type="project" value="TreeGrafter"/>
</dbReference>
<comment type="similarity">
    <text evidence="1">Belongs to the bacterial solute-binding protein 1 family.</text>
</comment>
<keyword evidence="3" id="KW-0732">Signal</keyword>
<evidence type="ECO:0000256" key="1">
    <source>
        <dbReference type="ARBA" id="ARBA00008520"/>
    </source>
</evidence>
<accession>A0AAW9IVR8</accession>